<dbReference type="EMBL" id="AP006483">
    <property type="protein sequence ID" value="BAM78764.1"/>
    <property type="molecule type" value="Genomic_DNA"/>
</dbReference>
<feature type="compositionally biased region" description="Polar residues" evidence="4">
    <location>
        <begin position="339"/>
        <end position="349"/>
    </location>
</feature>
<reference evidence="6 7" key="1">
    <citation type="journal article" date="2004" name="Nature">
        <title>Genome sequence of the ultrasmall unicellular red alga Cyanidioschyzon merolae 10D.</title>
        <authorList>
            <person name="Matsuzaki M."/>
            <person name="Misumi O."/>
            <person name="Shin-i T."/>
            <person name="Maruyama S."/>
            <person name="Takahara M."/>
            <person name="Miyagishima S."/>
            <person name="Mori T."/>
            <person name="Nishida K."/>
            <person name="Yagisawa F."/>
            <person name="Nishida K."/>
            <person name="Yoshida Y."/>
            <person name="Nishimura Y."/>
            <person name="Nakao S."/>
            <person name="Kobayashi T."/>
            <person name="Momoyama Y."/>
            <person name="Higashiyama T."/>
            <person name="Minoda A."/>
            <person name="Sano M."/>
            <person name="Nomoto H."/>
            <person name="Oishi K."/>
            <person name="Hayashi H."/>
            <person name="Ohta F."/>
            <person name="Nishizaka S."/>
            <person name="Haga S."/>
            <person name="Miura S."/>
            <person name="Morishita T."/>
            <person name="Kabeya Y."/>
            <person name="Terasawa K."/>
            <person name="Suzuki Y."/>
            <person name="Ishii Y."/>
            <person name="Asakawa S."/>
            <person name="Takano H."/>
            <person name="Ohta N."/>
            <person name="Kuroiwa H."/>
            <person name="Tanaka K."/>
            <person name="Shimizu N."/>
            <person name="Sugano S."/>
            <person name="Sato N."/>
            <person name="Nozaki H."/>
            <person name="Ogasawara N."/>
            <person name="Kohara Y."/>
            <person name="Kuroiwa T."/>
        </authorList>
    </citation>
    <scope>NUCLEOTIDE SEQUENCE [LARGE SCALE GENOMIC DNA]</scope>
    <source>
        <strain evidence="6 7">10D</strain>
    </source>
</reference>
<feature type="region of interest" description="Disordered" evidence="4">
    <location>
        <begin position="1"/>
        <end position="68"/>
    </location>
</feature>
<dbReference type="InterPro" id="IPR033467">
    <property type="entry name" value="Tesmin/TSO1-like_CXC"/>
</dbReference>
<dbReference type="STRING" id="280699.M1V6A6"/>
<feature type="region of interest" description="Disordered" evidence="4">
    <location>
        <begin position="332"/>
        <end position="514"/>
    </location>
</feature>
<comment type="subcellular location">
    <subcellularLocation>
        <location evidence="1">Nucleus</location>
    </subcellularLocation>
</comment>
<feature type="compositionally biased region" description="Low complexity" evidence="4">
    <location>
        <begin position="446"/>
        <end position="469"/>
    </location>
</feature>
<dbReference type="GeneID" id="16992205"/>
<feature type="domain" description="CRC" evidence="5">
    <location>
        <begin position="100"/>
        <end position="269"/>
    </location>
</feature>
<dbReference type="KEGG" id="cme:CYME_CMA050C"/>
<evidence type="ECO:0000256" key="4">
    <source>
        <dbReference type="SAM" id="MobiDB-lite"/>
    </source>
</evidence>
<dbReference type="OrthoDB" id="4203at2759"/>
<dbReference type="PROSITE" id="PS51634">
    <property type="entry name" value="CRC"/>
    <property type="match status" value="1"/>
</dbReference>
<keyword evidence="3" id="KW-0539">Nucleus</keyword>
<proteinExistence type="inferred from homology"/>
<dbReference type="HOGENOM" id="CLU_390488_0_0_1"/>
<dbReference type="RefSeq" id="XP_005535050.1">
    <property type="nucleotide sequence ID" value="XM_005534993.1"/>
</dbReference>
<feature type="compositionally biased region" description="Basic and acidic residues" evidence="4">
    <location>
        <begin position="1"/>
        <end position="17"/>
    </location>
</feature>
<dbReference type="Gramene" id="CMA050CT">
    <property type="protein sequence ID" value="CMA050CT"/>
    <property type="gene ID" value="CMA050C"/>
</dbReference>
<name>M1V6A6_CYAM1</name>
<feature type="region of interest" description="Disordered" evidence="4">
    <location>
        <begin position="189"/>
        <end position="224"/>
    </location>
</feature>
<dbReference type="InterPro" id="IPR005172">
    <property type="entry name" value="CRC"/>
</dbReference>
<dbReference type="GO" id="GO:0006355">
    <property type="term" value="P:regulation of DNA-templated transcription"/>
    <property type="evidence" value="ECO:0007669"/>
    <property type="project" value="TreeGrafter"/>
</dbReference>
<reference evidence="6 7" key="2">
    <citation type="journal article" date="2007" name="BMC Biol.">
        <title>A 100%-complete sequence reveals unusually simple genomic features in the hot-spring red alga Cyanidioschyzon merolae.</title>
        <authorList>
            <person name="Nozaki H."/>
            <person name="Takano H."/>
            <person name="Misumi O."/>
            <person name="Terasawa K."/>
            <person name="Matsuzaki M."/>
            <person name="Maruyama S."/>
            <person name="Nishida K."/>
            <person name="Yagisawa F."/>
            <person name="Yoshida Y."/>
            <person name="Fujiwara T."/>
            <person name="Takio S."/>
            <person name="Tamura K."/>
            <person name="Chung S.J."/>
            <person name="Nakamura S."/>
            <person name="Kuroiwa H."/>
            <person name="Tanaka K."/>
            <person name="Sato N."/>
            <person name="Kuroiwa T."/>
        </authorList>
    </citation>
    <scope>NUCLEOTIDE SEQUENCE [LARGE SCALE GENOMIC DNA]</scope>
    <source>
        <strain evidence="6 7">10D</strain>
    </source>
</reference>
<evidence type="ECO:0000256" key="1">
    <source>
        <dbReference type="ARBA" id="ARBA00004123"/>
    </source>
</evidence>
<feature type="compositionally biased region" description="Low complexity" evidence="4">
    <location>
        <begin position="51"/>
        <end position="65"/>
    </location>
</feature>
<dbReference type="Proteomes" id="UP000007014">
    <property type="component" value="Chromosome 1"/>
</dbReference>
<dbReference type="PANTHER" id="PTHR12446:SF34">
    <property type="entry name" value="PROTEIN LIN-54 HOMOLOG"/>
    <property type="match status" value="1"/>
</dbReference>
<feature type="compositionally biased region" description="Low complexity" evidence="4">
    <location>
        <begin position="211"/>
        <end position="224"/>
    </location>
</feature>
<organism evidence="6 7">
    <name type="scientific">Cyanidioschyzon merolae (strain NIES-3377 / 10D)</name>
    <name type="common">Unicellular red alga</name>
    <dbReference type="NCBI Taxonomy" id="280699"/>
    <lineage>
        <taxon>Eukaryota</taxon>
        <taxon>Rhodophyta</taxon>
        <taxon>Bangiophyceae</taxon>
        <taxon>Cyanidiales</taxon>
        <taxon>Cyanidiaceae</taxon>
        <taxon>Cyanidioschyzon</taxon>
    </lineage>
</organism>
<dbReference type="InterPro" id="IPR028307">
    <property type="entry name" value="Lin-54_fam"/>
</dbReference>
<dbReference type="GO" id="GO:0005634">
    <property type="term" value="C:nucleus"/>
    <property type="evidence" value="ECO:0007669"/>
    <property type="project" value="UniProtKB-SubCell"/>
</dbReference>
<evidence type="ECO:0000313" key="6">
    <source>
        <dbReference type="EMBL" id="BAM78764.1"/>
    </source>
</evidence>
<dbReference type="AlphaFoldDB" id="M1V6A6"/>
<dbReference type="eggNOG" id="KOG1171">
    <property type="taxonomic scope" value="Eukaryota"/>
</dbReference>
<dbReference type="SMART" id="SM01114">
    <property type="entry name" value="CXC"/>
    <property type="match status" value="2"/>
</dbReference>
<sequence length="707" mass="74850">MTDSDRVPVEEEKKRSFGQEPGDALSREVDGDVERRASQPVFASPADVSRAAPASTPSTSPQTPSKGSGEALLLSALRKSAVASPGLSSNALEGGSVTRPRKPCNCKNSKCLKLYCDCFAAGTYCNGCHCTNCLNLPAYDTLRQNAIRTSLERNPHAFRSKVVTLEYDTSSKDTASRQNCAATAAAAKSADVAPEDSSEPVQEQVPNEEASSTSTQPRTTGTTTQRHAQHIKGCSCLRSLCLKKYCECFQNGVYCSASCRCSNCRNFEGSAELSQARERLVLAELGISFSHQKGASGTPTKSSLVGVVESGLLSEESVRNIGLEGILEKVQSLRKRTPGESNAQSTGSSKSHRAKRSETSRRTSYAQTSNGSTVESSPRTPTAKLRNSFMATDTGTPHRSPVASPSGGNLRTGCESERSEHEVSNDSPSNMEAWHRHSPQSHRSSEASPSPSPSSLSAPASLADRASLPEQRARQRNGVAGIGRASSMTRMSKRNASRVVLSGQRRRLDSGHSPGALCASPSYASAGTVVGMASLVSPCKTCALTAPQESAAITATTATTGMRLGVRGAPQTFMNVADVRNPAFFYPPMTDYPEATANNPRAIDLSEAMYRQYPTLRGRPQLLSTPSTPPPRAAATAANIASFSAVNAGLRNGAILRLPAGKRADANDIAGEQNVPGIARTSRAYGTASWEEQIAADALQHLKNQSS</sequence>
<evidence type="ECO:0000256" key="3">
    <source>
        <dbReference type="ARBA" id="ARBA00023242"/>
    </source>
</evidence>
<comment type="similarity">
    <text evidence="2">Belongs to the lin-54 family.</text>
</comment>
<feature type="compositionally biased region" description="Basic and acidic residues" evidence="4">
    <location>
        <begin position="25"/>
        <end position="37"/>
    </location>
</feature>
<feature type="compositionally biased region" description="Basic and acidic residues" evidence="4">
    <location>
        <begin position="414"/>
        <end position="424"/>
    </location>
</feature>
<evidence type="ECO:0000256" key="2">
    <source>
        <dbReference type="ARBA" id="ARBA00007267"/>
    </source>
</evidence>
<keyword evidence="7" id="KW-1185">Reference proteome</keyword>
<gene>
    <name evidence="6" type="ORF">CYME_CMA050C</name>
</gene>
<protein>
    <recommendedName>
        <fullName evidence="5">CRC domain-containing protein</fullName>
    </recommendedName>
</protein>
<evidence type="ECO:0000313" key="7">
    <source>
        <dbReference type="Proteomes" id="UP000007014"/>
    </source>
</evidence>
<feature type="compositionally biased region" description="Polar residues" evidence="4">
    <location>
        <begin position="362"/>
        <end position="380"/>
    </location>
</feature>
<evidence type="ECO:0000259" key="5">
    <source>
        <dbReference type="PROSITE" id="PS51634"/>
    </source>
</evidence>
<accession>M1V6A6</accession>
<dbReference type="Pfam" id="PF03638">
    <property type="entry name" value="TCR"/>
    <property type="match status" value="2"/>
</dbReference>
<dbReference type="PANTHER" id="PTHR12446">
    <property type="entry name" value="TESMIN/TSO1-RELATED"/>
    <property type="match status" value="1"/>
</dbReference>